<proteinExistence type="predicted"/>
<evidence type="ECO:0000313" key="3">
    <source>
        <dbReference type="EMBL" id="THF74627.1"/>
    </source>
</evidence>
<evidence type="ECO:0008006" key="5">
    <source>
        <dbReference type="Google" id="ProtNLM"/>
    </source>
</evidence>
<keyword evidence="4" id="KW-1185">Reference proteome</keyword>
<dbReference type="AlphaFoldDB" id="A0A4S4BJ12"/>
<dbReference type="RefSeq" id="WP_136372524.1">
    <property type="nucleotide sequence ID" value="NZ_SSOB01000039.1"/>
</dbReference>
<name>A0A4S4BJ12_9BACL</name>
<dbReference type="EMBL" id="SSOB01000039">
    <property type="protein sequence ID" value="THF74627.1"/>
    <property type="molecule type" value="Genomic_DNA"/>
</dbReference>
<accession>A0A4S4BJ12</accession>
<dbReference type="Proteomes" id="UP000310636">
    <property type="component" value="Unassembled WGS sequence"/>
</dbReference>
<dbReference type="OrthoDB" id="2680681at2"/>
<feature type="chain" id="PRO_5020209205" description="WGxxGxxG-CTERM domain-containing protein" evidence="2">
    <location>
        <begin position="25"/>
        <end position="163"/>
    </location>
</feature>
<evidence type="ECO:0000256" key="2">
    <source>
        <dbReference type="SAM" id="SignalP"/>
    </source>
</evidence>
<sequence>MKKKIVGAASVALLSLTLAVPAYANHNGAHNEGYGGANGGNGGLGNGMGTTSTGMADGTRVHSQSFDLRDRSNVNGNRDVSIYGTGTGNQFLNGTGNNANTPGTAGRYTGYSTDDNRRVTRTDGTYRAAATTGTGKSSNWGWLGLFGLLGLIGLRSRSPQGER</sequence>
<reference evidence="3 4" key="1">
    <citation type="submission" date="2019-04" db="EMBL/GenBank/DDBJ databases">
        <title>Cohnella sp. nov. isolated from preserved vegetables.</title>
        <authorList>
            <person name="Lin S.-Y."/>
            <person name="Hung M.-H."/>
            <person name="Young C.-C."/>
        </authorList>
    </citation>
    <scope>NUCLEOTIDE SEQUENCE [LARGE SCALE GENOMIC DNA]</scope>
    <source>
        <strain evidence="3 4">CC-MHH1044</strain>
    </source>
</reference>
<feature type="compositionally biased region" description="Low complexity" evidence="1">
    <location>
        <begin position="93"/>
        <end position="106"/>
    </location>
</feature>
<gene>
    <name evidence="3" type="ORF">E6C55_24845</name>
</gene>
<feature type="region of interest" description="Disordered" evidence="1">
    <location>
        <begin position="89"/>
        <end position="131"/>
    </location>
</feature>
<evidence type="ECO:0000313" key="4">
    <source>
        <dbReference type="Proteomes" id="UP000310636"/>
    </source>
</evidence>
<feature type="compositionally biased region" description="Low complexity" evidence="1">
    <location>
        <begin position="122"/>
        <end position="131"/>
    </location>
</feature>
<keyword evidence="2" id="KW-0732">Signal</keyword>
<comment type="caution">
    <text evidence="3">The sequence shown here is derived from an EMBL/GenBank/DDBJ whole genome shotgun (WGS) entry which is preliminary data.</text>
</comment>
<organism evidence="3 4">
    <name type="scientific">Cohnella fermenti</name>
    <dbReference type="NCBI Taxonomy" id="2565925"/>
    <lineage>
        <taxon>Bacteria</taxon>
        <taxon>Bacillati</taxon>
        <taxon>Bacillota</taxon>
        <taxon>Bacilli</taxon>
        <taxon>Bacillales</taxon>
        <taxon>Paenibacillaceae</taxon>
        <taxon>Cohnella</taxon>
    </lineage>
</organism>
<evidence type="ECO:0000256" key="1">
    <source>
        <dbReference type="SAM" id="MobiDB-lite"/>
    </source>
</evidence>
<protein>
    <recommendedName>
        <fullName evidence="5">WGxxGxxG-CTERM domain-containing protein</fullName>
    </recommendedName>
</protein>
<feature type="signal peptide" evidence="2">
    <location>
        <begin position="1"/>
        <end position="24"/>
    </location>
</feature>
<dbReference type="NCBIfam" id="NF041742">
    <property type="entry name" value="WGxxGxxG_fam"/>
    <property type="match status" value="1"/>
</dbReference>